<dbReference type="EMBL" id="QGNW01000041">
    <property type="protein sequence ID" value="RVX08585.1"/>
    <property type="molecule type" value="Genomic_DNA"/>
</dbReference>
<reference evidence="2 3" key="1">
    <citation type="journal article" date="2018" name="PLoS Genet.">
        <title>Population sequencing reveals clonal diversity and ancestral inbreeding in the grapevine cultivar Chardonnay.</title>
        <authorList>
            <person name="Roach M.J."/>
            <person name="Johnson D.L."/>
            <person name="Bohlmann J."/>
            <person name="van Vuuren H.J."/>
            <person name="Jones S.J."/>
            <person name="Pretorius I.S."/>
            <person name="Schmidt S.A."/>
            <person name="Borneman A.R."/>
        </authorList>
    </citation>
    <scope>NUCLEOTIDE SEQUENCE [LARGE SCALE GENOMIC DNA]</scope>
    <source>
        <strain evidence="3">cv. Chardonnay</strain>
        <tissue evidence="2">Leaf</tissue>
    </source>
</reference>
<gene>
    <name evidence="2" type="primary">BGAL8_0</name>
    <name evidence="2" type="ORF">CK203_014242</name>
</gene>
<proteinExistence type="predicted"/>
<dbReference type="Pfam" id="PF17834">
    <property type="entry name" value="GHD"/>
    <property type="match status" value="1"/>
</dbReference>
<dbReference type="GO" id="GO:0005975">
    <property type="term" value="P:carbohydrate metabolic process"/>
    <property type="evidence" value="ECO:0007669"/>
    <property type="project" value="InterPro"/>
</dbReference>
<feature type="domain" description="Beta-galactosidase beta-sandwich" evidence="1">
    <location>
        <begin position="87"/>
        <end position="133"/>
    </location>
</feature>
<evidence type="ECO:0000259" key="1">
    <source>
        <dbReference type="Pfam" id="PF17834"/>
    </source>
</evidence>
<dbReference type="PANTHER" id="PTHR23421">
    <property type="entry name" value="BETA-GALACTOSIDASE RELATED"/>
    <property type="match status" value="1"/>
</dbReference>
<protein>
    <submittedName>
        <fullName evidence="2">Beta-galactosidase 8</fullName>
    </submittedName>
</protein>
<accession>A0A438JI05</accession>
<evidence type="ECO:0000313" key="2">
    <source>
        <dbReference type="EMBL" id="RVX08585.1"/>
    </source>
</evidence>
<dbReference type="Proteomes" id="UP000288805">
    <property type="component" value="Unassembled WGS sequence"/>
</dbReference>
<comment type="caution">
    <text evidence="2">The sequence shown here is derived from an EMBL/GenBank/DDBJ whole genome shotgun (WGS) entry which is preliminary data.</text>
</comment>
<evidence type="ECO:0000313" key="3">
    <source>
        <dbReference type="Proteomes" id="UP000288805"/>
    </source>
</evidence>
<sequence>MRSLIDKQLHLQDCLPNYHIFIYEIYFRAGFIRQPKWGHLRDLHKAIKQCEEFLISSDPTYLKLGKNLEVYLPCSALHTSIIERPMSVAAFLANFDSSLDANVTFNGNSYFLPAWSVSILPDCKNVIFNHCKVDSGSENRMEKLHYPGLKASNLIVNWMHTRREL</sequence>
<dbReference type="GO" id="GO:0004553">
    <property type="term" value="F:hydrolase activity, hydrolyzing O-glycosyl compounds"/>
    <property type="evidence" value="ECO:0007669"/>
    <property type="project" value="InterPro"/>
</dbReference>
<dbReference type="InterPro" id="IPR041392">
    <property type="entry name" value="GHD"/>
</dbReference>
<organism evidence="2 3">
    <name type="scientific">Vitis vinifera</name>
    <name type="common">Grape</name>
    <dbReference type="NCBI Taxonomy" id="29760"/>
    <lineage>
        <taxon>Eukaryota</taxon>
        <taxon>Viridiplantae</taxon>
        <taxon>Streptophyta</taxon>
        <taxon>Embryophyta</taxon>
        <taxon>Tracheophyta</taxon>
        <taxon>Spermatophyta</taxon>
        <taxon>Magnoliopsida</taxon>
        <taxon>eudicotyledons</taxon>
        <taxon>Gunneridae</taxon>
        <taxon>Pentapetalae</taxon>
        <taxon>rosids</taxon>
        <taxon>Vitales</taxon>
        <taxon>Vitaceae</taxon>
        <taxon>Viteae</taxon>
        <taxon>Vitis</taxon>
    </lineage>
</organism>
<dbReference type="AlphaFoldDB" id="A0A438JI05"/>
<dbReference type="InterPro" id="IPR001944">
    <property type="entry name" value="Glycoside_Hdrlase_35"/>
</dbReference>
<name>A0A438JI05_VITVI</name>